<dbReference type="InterPro" id="IPR000169">
    <property type="entry name" value="Pept_cys_AS"/>
</dbReference>
<evidence type="ECO:0000256" key="7">
    <source>
        <dbReference type="SAM" id="SignalP"/>
    </source>
</evidence>
<dbReference type="InterPro" id="IPR013201">
    <property type="entry name" value="Prot_inhib_I29"/>
</dbReference>
<evidence type="ECO:0000313" key="11">
    <source>
        <dbReference type="Proteomes" id="UP001054821"/>
    </source>
</evidence>
<feature type="chain" id="PRO_5042284700" description="Cysteine proteinases superfamily protein" evidence="7">
    <location>
        <begin position="28"/>
        <end position="233"/>
    </location>
</feature>
<gene>
    <name evidence="10" type="ORF">L3X38_027349</name>
</gene>
<keyword evidence="4" id="KW-0788">Thiol protease</keyword>
<dbReference type="InterPro" id="IPR000668">
    <property type="entry name" value="Peptidase_C1A_C"/>
</dbReference>
<feature type="signal peptide" evidence="7">
    <location>
        <begin position="1"/>
        <end position="27"/>
    </location>
</feature>
<dbReference type="SMART" id="SM00848">
    <property type="entry name" value="Inhibitor_I29"/>
    <property type="match status" value="1"/>
</dbReference>
<evidence type="ECO:0000313" key="10">
    <source>
        <dbReference type="EMBL" id="KAI5327953.1"/>
    </source>
</evidence>
<dbReference type="InterPro" id="IPR013128">
    <property type="entry name" value="Peptidase_C1A"/>
</dbReference>
<organism evidence="10 11">
    <name type="scientific">Prunus dulcis</name>
    <name type="common">Almond</name>
    <name type="synonym">Amygdalus dulcis</name>
    <dbReference type="NCBI Taxonomy" id="3755"/>
    <lineage>
        <taxon>Eukaryota</taxon>
        <taxon>Viridiplantae</taxon>
        <taxon>Streptophyta</taxon>
        <taxon>Embryophyta</taxon>
        <taxon>Tracheophyta</taxon>
        <taxon>Spermatophyta</taxon>
        <taxon>Magnoliopsida</taxon>
        <taxon>eudicotyledons</taxon>
        <taxon>Gunneridae</taxon>
        <taxon>Pentapetalae</taxon>
        <taxon>rosids</taxon>
        <taxon>fabids</taxon>
        <taxon>Rosales</taxon>
        <taxon>Rosaceae</taxon>
        <taxon>Amygdaloideae</taxon>
        <taxon>Amygdaleae</taxon>
        <taxon>Prunus</taxon>
    </lineage>
</organism>
<evidence type="ECO:0000256" key="6">
    <source>
        <dbReference type="ARBA" id="ARBA00023180"/>
    </source>
</evidence>
<reference evidence="10 11" key="1">
    <citation type="journal article" date="2022" name="G3 (Bethesda)">
        <title>Whole-genome sequence and methylome profiling of the almond [Prunus dulcis (Mill.) D.A. Webb] cultivar 'Nonpareil'.</title>
        <authorList>
            <person name="D'Amico-Willman K.M."/>
            <person name="Ouma W.Z."/>
            <person name="Meulia T."/>
            <person name="Sideli G.M."/>
            <person name="Gradziel T.M."/>
            <person name="Fresnedo-Ramirez J."/>
        </authorList>
    </citation>
    <scope>NUCLEOTIDE SEQUENCE [LARGE SCALE GENOMIC DNA]</scope>
    <source>
        <strain evidence="10">Clone GOH B32 T37-40</strain>
    </source>
</reference>
<dbReference type="Proteomes" id="UP001054821">
    <property type="component" value="Chromosome 5"/>
</dbReference>
<proteinExistence type="inferred from homology"/>
<feature type="domain" description="Cathepsin propeptide inhibitor" evidence="9">
    <location>
        <begin position="52"/>
        <end position="100"/>
    </location>
</feature>
<dbReference type="CDD" id="cd02248">
    <property type="entry name" value="Peptidase_C1A"/>
    <property type="match status" value="1"/>
</dbReference>
<evidence type="ECO:0000256" key="2">
    <source>
        <dbReference type="ARBA" id="ARBA00022670"/>
    </source>
</evidence>
<dbReference type="Pfam" id="PF08246">
    <property type="entry name" value="Inhibitor_I29"/>
    <property type="match status" value="1"/>
</dbReference>
<dbReference type="PROSITE" id="PS00139">
    <property type="entry name" value="THIOL_PROTEASE_CYS"/>
    <property type="match status" value="1"/>
</dbReference>
<dbReference type="SUPFAM" id="SSF54001">
    <property type="entry name" value="Cysteine proteinases"/>
    <property type="match status" value="1"/>
</dbReference>
<keyword evidence="11" id="KW-1185">Reference proteome</keyword>
<feature type="domain" description="Peptidase C1A papain C-terminal" evidence="8">
    <location>
        <begin position="109"/>
        <end position="232"/>
    </location>
</feature>
<dbReference type="PROSITE" id="PS00640">
    <property type="entry name" value="THIOL_PROTEASE_ASN"/>
    <property type="match status" value="1"/>
</dbReference>
<protein>
    <recommendedName>
        <fullName evidence="12">Cysteine proteinases superfamily protein</fullName>
    </recommendedName>
</protein>
<dbReference type="InterPro" id="IPR025661">
    <property type="entry name" value="Pept_asp_AS"/>
</dbReference>
<evidence type="ECO:0000256" key="4">
    <source>
        <dbReference type="ARBA" id="ARBA00022807"/>
    </source>
</evidence>
<name>A0AAD4Z124_PRUDU</name>
<dbReference type="PANTHER" id="PTHR12411">
    <property type="entry name" value="CYSTEINE PROTEASE FAMILY C1-RELATED"/>
    <property type="match status" value="1"/>
</dbReference>
<evidence type="ECO:0008006" key="12">
    <source>
        <dbReference type="Google" id="ProtNLM"/>
    </source>
</evidence>
<dbReference type="GO" id="GO:0006508">
    <property type="term" value="P:proteolysis"/>
    <property type="evidence" value="ECO:0007669"/>
    <property type="project" value="UniProtKB-KW"/>
</dbReference>
<keyword evidence="2" id="KW-0645">Protease</keyword>
<dbReference type="InterPro" id="IPR039417">
    <property type="entry name" value="Peptidase_C1A_papain-like"/>
</dbReference>
<sequence>MALTYQDKYLCLAFLFILAICSSQASSRQIYDVKTIWRHMKTGWLNLGQFFFYKDAEEKERRFVILKANLEFIKAFNKHMRQNYFTLSLNEFADLTNEEFREIHIEMSLMCHLQWIGEKRVTPIKDQGKCGCCWAFSAVAVTEGVNKLKTRNLISLSEQELVDYDTTGQDHGCEDHGVIAVGYGTGSDGTKYWLVKNSWGTGWGKGGYVTMQRGIPAKEGLCGIAMEASYPTA</sequence>
<evidence type="ECO:0000259" key="9">
    <source>
        <dbReference type="SMART" id="SM00848"/>
    </source>
</evidence>
<keyword evidence="6" id="KW-0325">Glycoprotein</keyword>
<evidence type="ECO:0000256" key="5">
    <source>
        <dbReference type="ARBA" id="ARBA00023157"/>
    </source>
</evidence>
<keyword evidence="3" id="KW-0378">Hydrolase</keyword>
<keyword evidence="7" id="KW-0732">Signal</keyword>
<dbReference type="Gene3D" id="3.90.70.10">
    <property type="entry name" value="Cysteine proteinases"/>
    <property type="match status" value="2"/>
</dbReference>
<comment type="caution">
    <text evidence="10">The sequence shown here is derived from an EMBL/GenBank/DDBJ whole genome shotgun (WGS) entry which is preliminary data.</text>
</comment>
<dbReference type="InterPro" id="IPR038765">
    <property type="entry name" value="Papain-like_cys_pep_sf"/>
</dbReference>
<evidence type="ECO:0000259" key="8">
    <source>
        <dbReference type="SMART" id="SM00645"/>
    </source>
</evidence>
<dbReference type="GO" id="GO:0008234">
    <property type="term" value="F:cysteine-type peptidase activity"/>
    <property type="evidence" value="ECO:0007669"/>
    <property type="project" value="UniProtKB-KW"/>
</dbReference>
<dbReference type="Pfam" id="PF00112">
    <property type="entry name" value="Peptidase_C1"/>
    <property type="match status" value="2"/>
</dbReference>
<keyword evidence="5" id="KW-1015">Disulfide bond</keyword>
<dbReference type="EMBL" id="JAJFAZ020000005">
    <property type="protein sequence ID" value="KAI5327953.1"/>
    <property type="molecule type" value="Genomic_DNA"/>
</dbReference>
<evidence type="ECO:0000256" key="3">
    <source>
        <dbReference type="ARBA" id="ARBA00022801"/>
    </source>
</evidence>
<dbReference type="SMART" id="SM00645">
    <property type="entry name" value="Pept_C1"/>
    <property type="match status" value="1"/>
</dbReference>
<dbReference type="AlphaFoldDB" id="A0AAD4Z124"/>
<accession>A0AAD4Z124</accession>
<evidence type="ECO:0000256" key="1">
    <source>
        <dbReference type="ARBA" id="ARBA00008455"/>
    </source>
</evidence>
<comment type="similarity">
    <text evidence="1">Belongs to the peptidase C1 family.</text>
</comment>
<dbReference type="Gene3D" id="1.10.287.2250">
    <property type="match status" value="1"/>
</dbReference>